<evidence type="ECO:0000256" key="10">
    <source>
        <dbReference type="ARBA" id="ARBA00022989"/>
    </source>
</evidence>
<evidence type="ECO:0000256" key="9">
    <source>
        <dbReference type="ARBA" id="ARBA00022840"/>
    </source>
</evidence>
<keyword evidence="5" id="KW-1003">Cell membrane</keyword>
<dbReference type="InterPro" id="IPR000515">
    <property type="entry name" value="MetI-like"/>
</dbReference>
<proteinExistence type="inferred from homology"/>
<dbReference type="InterPro" id="IPR010065">
    <property type="entry name" value="AA_ABC_transptr_permease_3TM"/>
</dbReference>
<organism evidence="16">
    <name type="scientific">Burkholderia pseudomallei 1710a</name>
    <dbReference type="NCBI Taxonomy" id="320371"/>
    <lineage>
        <taxon>Bacteria</taxon>
        <taxon>Pseudomonadati</taxon>
        <taxon>Pseudomonadota</taxon>
        <taxon>Betaproteobacteria</taxon>
        <taxon>Burkholderiales</taxon>
        <taxon>Burkholderiaceae</taxon>
        <taxon>Burkholderia</taxon>
        <taxon>pseudomallei group</taxon>
    </lineage>
</organism>
<dbReference type="SUPFAM" id="SSF161098">
    <property type="entry name" value="MetI-like"/>
    <property type="match status" value="1"/>
</dbReference>
<evidence type="ECO:0000256" key="11">
    <source>
        <dbReference type="ARBA" id="ARBA00023136"/>
    </source>
</evidence>
<keyword evidence="10 12" id="KW-1133">Transmembrane helix</keyword>
<evidence type="ECO:0000259" key="14">
    <source>
        <dbReference type="PROSITE" id="PS50893"/>
    </source>
</evidence>
<dbReference type="InterPro" id="IPR027417">
    <property type="entry name" value="P-loop_NTPase"/>
</dbReference>
<dbReference type="PROSITE" id="PS50893">
    <property type="entry name" value="ABC_TRANSPORTER_2"/>
    <property type="match status" value="1"/>
</dbReference>
<dbReference type="PROSITE" id="PS50928">
    <property type="entry name" value="ABC_TM1"/>
    <property type="match status" value="1"/>
</dbReference>
<dbReference type="InterPro" id="IPR035906">
    <property type="entry name" value="MetI-like_sf"/>
</dbReference>
<dbReference type="CDD" id="cd06261">
    <property type="entry name" value="TM_PBP2"/>
    <property type="match status" value="1"/>
</dbReference>
<evidence type="ECO:0000256" key="12">
    <source>
        <dbReference type="RuleBase" id="RU363032"/>
    </source>
</evidence>
<dbReference type="Gene3D" id="3.40.50.300">
    <property type="entry name" value="P-loop containing nucleotide triphosphate hydrolases"/>
    <property type="match status" value="1"/>
</dbReference>
<keyword evidence="11 12" id="KW-0472">Membrane</keyword>
<evidence type="ECO:0000259" key="15">
    <source>
        <dbReference type="PROSITE" id="PS50928"/>
    </source>
</evidence>
<comment type="similarity">
    <text evidence="2">Belongs to the ABC transporter superfamily.</text>
</comment>
<keyword evidence="6" id="KW-0997">Cell inner membrane</keyword>
<feature type="domain" description="ABC transmembrane type-1" evidence="15">
    <location>
        <begin position="79"/>
        <end position="286"/>
    </location>
</feature>
<dbReference type="EMBL" id="CM000833">
    <property type="protein sequence ID" value="EET03101.1"/>
    <property type="molecule type" value="Genomic_DNA"/>
</dbReference>
<gene>
    <name evidence="16" type="ORF">BURPS1710A_A1534</name>
</gene>
<dbReference type="PANTHER" id="PTHR43166:SF4">
    <property type="entry name" value="PHOSPHONATES IMPORT ATP-BINDING PROTEIN PHNC"/>
    <property type="match status" value="1"/>
</dbReference>
<dbReference type="NCBIfam" id="TIGR01726">
    <property type="entry name" value="HEQRo_perm_3TM"/>
    <property type="match status" value="1"/>
</dbReference>
<comment type="subcellular location">
    <subcellularLocation>
        <location evidence="1">Cell inner membrane</location>
        <topology evidence="1">Multi-pass membrane protein</topology>
    </subcellularLocation>
    <subcellularLocation>
        <location evidence="12">Cell membrane</location>
        <topology evidence="12">Multi-pass membrane protein</topology>
    </subcellularLocation>
</comment>
<dbReference type="InterPro" id="IPR003439">
    <property type="entry name" value="ABC_transporter-like_ATP-bd"/>
</dbReference>
<keyword evidence="8" id="KW-0547">Nucleotide-binding</keyword>
<dbReference type="Proteomes" id="UP000001812">
    <property type="component" value="Chromosome II"/>
</dbReference>
<evidence type="ECO:0000256" key="13">
    <source>
        <dbReference type="SAM" id="MobiDB-lite"/>
    </source>
</evidence>
<dbReference type="SUPFAM" id="SSF52540">
    <property type="entry name" value="P-loop containing nucleoside triphosphate hydrolases"/>
    <property type="match status" value="1"/>
</dbReference>
<dbReference type="GO" id="GO:0043190">
    <property type="term" value="C:ATP-binding cassette (ABC) transporter complex"/>
    <property type="evidence" value="ECO:0007669"/>
    <property type="project" value="InterPro"/>
</dbReference>
<evidence type="ECO:0000256" key="8">
    <source>
        <dbReference type="ARBA" id="ARBA00022741"/>
    </source>
</evidence>
<feature type="transmembrane region" description="Helical" evidence="12">
    <location>
        <begin position="232"/>
        <end position="252"/>
    </location>
</feature>
<dbReference type="PROSITE" id="PS00211">
    <property type="entry name" value="ABC_TRANSPORTER_1"/>
    <property type="match status" value="1"/>
</dbReference>
<dbReference type="Gene3D" id="1.10.3720.10">
    <property type="entry name" value="MetI-like"/>
    <property type="match status" value="1"/>
</dbReference>
<dbReference type="InterPro" id="IPR003593">
    <property type="entry name" value="AAA+_ATPase"/>
</dbReference>
<dbReference type="AlphaFoldDB" id="A0A0E1VSZ1"/>
<evidence type="ECO:0000313" key="16">
    <source>
        <dbReference type="EMBL" id="EET03101.1"/>
    </source>
</evidence>
<dbReference type="Pfam" id="PF00528">
    <property type="entry name" value="BPD_transp_1"/>
    <property type="match status" value="1"/>
</dbReference>
<dbReference type="GO" id="GO:0005524">
    <property type="term" value="F:ATP binding"/>
    <property type="evidence" value="ECO:0007669"/>
    <property type="project" value="UniProtKB-KW"/>
</dbReference>
<dbReference type="RefSeq" id="WP_004528951.1">
    <property type="nucleotide sequence ID" value="NZ_CM000833.1"/>
</dbReference>
<evidence type="ECO:0000256" key="1">
    <source>
        <dbReference type="ARBA" id="ARBA00004429"/>
    </source>
</evidence>
<evidence type="ECO:0000256" key="7">
    <source>
        <dbReference type="ARBA" id="ARBA00022692"/>
    </source>
</evidence>
<dbReference type="HOGENOM" id="CLU_023087_0_0_4"/>
<evidence type="ECO:0000256" key="3">
    <source>
        <dbReference type="ARBA" id="ARBA00010072"/>
    </source>
</evidence>
<accession>A0A0E1VSZ1</accession>
<dbReference type="CDD" id="cd03262">
    <property type="entry name" value="ABC_HisP_GlnQ"/>
    <property type="match status" value="1"/>
</dbReference>
<dbReference type="GO" id="GO:0016887">
    <property type="term" value="F:ATP hydrolysis activity"/>
    <property type="evidence" value="ECO:0007669"/>
    <property type="project" value="InterPro"/>
</dbReference>
<feature type="compositionally biased region" description="Low complexity" evidence="13">
    <location>
        <begin position="334"/>
        <end position="382"/>
    </location>
</feature>
<evidence type="ECO:0000256" key="4">
    <source>
        <dbReference type="ARBA" id="ARBA00022448"/>
    </source>
</evidence>
<dbReference type="GO" id="GO:0022857">
    <property type="term" value="F:transmembrane transporter activity"/>
    <property type="evidence" value="ECO:0007669"/>
    <property type="project" value="InterPro"/>
</dbReference>
<sequence length="636" mass="67490">MSDITHAVGGAPPTSGLPAARADAPRFRIVPARHRVRTAGTVLAAVLIALVLNSVLGNPQWGWPVFAEWFLSEPVLSGLARTLLLTALGALFGFALGVPLALARVSRSPLLVACAWAFIWLFRSIPLIVLLLILNNLGYLYEHVRLGVPFTGITFAEVATTDLISPFCAAVLGLTLNHAAFAAEGIRGGILSVDQGQLEAAAALGLPRARQATRIVLPQAMRAFLPVAFNDLIALAKGSSMVYVLAMPELFYTVQVIYRRNLEVIPLLMVATVWYLIILTVLSIVQAQVERRYARGAVREPERSPAAALVGRLAGALPRRRVGAAGRSDAPGDARPASKAAGAPSAADAPGAAAPGASASFAASRAPGRARSPGAARAPASGRRGGEIAVQRVSKRFGAHKVLDDVSFVAPAGSVTVILGQSGSGKSTLLRTINHLERVDGGFIDIDGELIGYRREGDTLYELKEKDVLRRRADVGMVFQNFNLFAHLTVLENIVEAPVASGRATRAEAERDARELLARVGLAAKAHAYPRQLSGGQQQRVAIARALALKPKVLLFDEPTSALDPELVNEVLDVIKELARSGTTLVIVTHEIGFAREVADTVLFMEHGRIVEAGPPAQVLGAPAHPRTRAFLSKVL</sequence>
<dbReference type="InterPro" id="IPR017871">
    <property type="entry name" value="ABC_transporter-like_CS"/>
</dbReference>
<dbReference type="PANTHER" id="PTHR43166">
    <property type="entry name" value="AMINO ACID IMPORT ATP-BINDING PROTEIN"/>
    <property type="match status" value="1"/>
</dbReference>
<evidence type="ECO:0000256" key="2">
    <source>
        <dbReference type="ARBA" id="ARBA00005417"/>
    </source>
</evidence>
<evidence type="ECO:0000256" key="6">
    <source>
        <dbReference type="ARBA" id="ARBA00022519"/>
    </source>
</evidence>
<comment type="similarity">
    <text evidence="3">Belongs to the binding-protein-dependent transport system permease family. HisMQ subfamily.</text>
</comment>
<feature type="transmembrane region" description="Helical" evidence="12">
    <location>
        <begin position="36"/>
        <end position="56"/>
    </location>
</feature>
<feature type="transmembrane region" description="Helical" evidence="12">
    <location>
        <begin position="110"/>
        <end position="134"/>
    </location>
</feature>
<dbReference type="SMART" id="SM00382">
    <property type="entry name" value="AAA"/>
    <property type="match status" value="1"/>
</dbReference>
<keyword evidence="7 12" id="KW-0812">Transmembrane</keyword>
<evidence type="ECO:0000256" key="5">
    <source>
        <dbReference type="ARBA" id="ARBA00022475"/>
    </source>
</evidence>
<feature type="domain" description="ABC transporter" evidence="14">
    <location>
        <begin position="388"/>
        <end position="632"/>
    </location>
</feature>
<feature type="transmembrane region" description="Helical" evidence="12">
    <location>
        <begin position="76"/>
        <end position="98"/>
    </location>
</feature>
<feature type="region of interest" description="Disordered" evidence="13">
    <location>
        <begin position="321"/>
        <end position="387"/>
    </location>
</feature>
<name>A0A0E1VSZ1_BURPE</name>
<dbReference type="Pfam" id="PF00005">
    <property type="entry name" value="ABC_tran"/>
    <property type="match status" value="1"/>
</dbReference>
<feature type="transmembrane region" description="Helical" evidence="12">
    <location>
        <begin position="264"/>
        <end position="285"/>
    </location>
</feature>
<reference evidence="16" key="1">
    <citation type="submission" date="2009-05" db="EMBL/GenBank/DDBJ databases">
        <authorList>
            <person name="Harkins D.M."/>
            <person name="DeShazer D."/>
            <person name="Woods D.E."/>
            <person name="Brinkac L.M."/>
            <person name="Brown K.A."/>
            <person name="Hung G.C."/>
            <person name="Tuanyok A."/>
            <person name="Zhang B."/>
            <person name="Nierman W.C."/>
        </authorList>
    </citation>
    <scope>NUCLEOTIDE SEQUENCE [LARGE SCALE GENOMIC DNA]</scope>
    <source>
        <strain evidence="16">1710a</strain>
    </source>
</reference>
<protein>
    <submittedName>
        <fullName evidence="16">Amino acid ABC transporter, ATP-binding/permease protein</fullName>
    </submittedName>
</protein>
<keyword evidence="4 12" id="KW-0813">Transport</keyword>
<keyword evidence="9 16" id="KW-0067">ATP-binding</keyword>
<dbReference type="InterPro" id="IPR050086">
    <property type="entry name" value="MetN_ABC_transporter-like"/>
</dbReference>